<evidence type="ECO:0000256" key="11">
    <source>
        <dbReference type="ARBA" id="ARBA00022777"/>
    </source>
</evidence>
<proteinExistence type="predicted"/>
<evidence type="ECO:0000256" key="15">
    <source>
        <dbReference type="ARBA" id="ARBA00023170"/>
    </source>
</evidence>
<keyword evidence="14 20" id="KW-0472">Membrane</keyword>
<dbReference type="InterPro" id="IPR051420">
    <property type="entry name" value="Ser_Thr_Kinases_DiverseReg"/>
</dbReference>
<dbReference type="Gene3D" id="1.10.510.10">
    <property type="entry name" value="Transferase(Phosphotransferase) domain 1"/>
    <property type="match status" value="1"/>
</dbReference>
<gene>
    <name evidence="22" type="ORF">L1049_026517</name>
</gene>
<dbReference type="EMBL" id="JBBPBK010000014">
    <property type="protein sequence ID" value="KAK9270930.1"/>
    <property type="molecule type" value="Genomic_DNA"/>
</dbReference>
<dbReference type="FunFam" id="3.80.10.10:FF:000177">
    <property type="entry name" value="Leucine-rich repeat receptor-like serine/threonine-protein kinase At1g17230"/>
    <property type="match status" value="1"/>
</dbReference>
<keyword evidence="13 20" id="KW-1133">Transmembrane helix</keyword>
<dbReference type="Pfam" id="PF13855">
    <property type="entry name" value="LRR_8"/>
    <property type="match status" value="1"/>
</dbReference>
<dbReference type="PANTHER" id="PTHR48005">
    <property type="entry name" value="LEUCINE RICH REPEAT KINASE 2"/>
    <property type="match status" value="1"/>
</dbReference>
<evidence type="ECO:0000256" key="14">
    <source>
        <dbReference type="ARBA" id="ARBA00023136"/>
    </source>
</evidence>
<dbReference type="Proteomes" id="UP001415857">
    <property type="component" value="Unassembled WGS sequence"/>
</dbReference>
<dbReference type="SUPFAM" id="SSF52058">
    <property type="entry name" value="L domain-like"/>
    <property type="match status" value="1"/>
</dbReference>
<dbReference type="Gene3D" id="3.30.200.20">
    <property type="entry name" value="Phosphorylase Kinase, domain 1"/>
    <property type="match status" value="1"/>
</dbReference>
<dbReference type="InterPro" id="IPR001611">
    <property type="entry name" value="Leu-rich_rpt"/>
</dbReference>
<evidence type="ECO:0000256" key="20">
    <source>
        <dbReference type="SAM" id="Phobius"/>
    </source>
</evidence>
<evidence type="ECO:0000256" key="3">
    <source>
        <dbReference type="ARBA" id="ARBA00022527"/>
    </source>
</evidence>
<keyword evidence="12 19" id="KW-0067">ATP-binding</keyword>
<dbReference type="PROSITE" id="PS00107">
    <property type="entry name" value="PROTEIN_KINASE_ATP"/>
    <property type="match status" value="1"/>
</dbReference>
<dbReference type="EC" id="2.7.11.1" evidence="2"/>
<dbReference type="GO" id="GO:0004674">
    <property type="term" value="F:protein serine/threonine kinase activity"/>
    <property type="evidence" value="ECO:0007669"/>
    <property type="project" value="UniProtKB-KW"/>
</dbReference>
<keyword evidence="16" id="KW-0325">Glycoprotein</keyword>
<comment type="subcellular location">
    <subcellularLocation>
        <location evidence="1">Membrane</location>
        <topology evidence="1">Single-pass type I membrane protein</topology>
    </subcellularLocation>
</comment>
<dbReference type="PROSITE" id="PS50011">
    <property type="entry name" value="PROTEIN_KINASE_DOM"/>
    <property type="match status" value="1"/>
</dbReference>
<dbReference type="GO" id="GO:0005524">
    <property type="term" value="F:ATP binding"/>
    <property type="evidence" value="ECO:0007669"/>
    <property type="project" value="UniProtKB-UniRule"/>
</dbReference>
<keyword evidence="8" id="KW-0732">Signal</keyword>
<dbReference type="AlphaFoldDB" id="A0AAP0R6H7"/>
<keyword evidence="23" id="KW-1185">Reference proteome</keyword>
<evidence type="ECO:0000256" key="10">
    <source>
        <dbReference type="ARBA" id="ARBA00022741"/>
    </source>
</evidence>
<keyword evidence="6" id="KW-0808">Transferase</keyword>
<keyword evidence="15" id="KW-0675">Receptor</keyword>
<dbReference type="InterPro" id="IPR011009">
    <property type="entry name" value="Kinase-like_dom_sf"/>
</dbReference>
<keyword evidence="7 20" id="KW-0812">Transmembrane</keyword>
<name>A0AAP0R6H7_LIQFO</name>
<dbReference type="InterPro" id="IPR000719">
    <property type="entry name" value="Prot_kinase_dom"/>
</dbReference>
<evidence type="ECO:0000256" key="5">
    <source>
        <dbReference type="ARBA" id="ARBA00022614"/>
    </source>
</evidence>
<dbReference type="InterPro" id="IPR032675">
    <property type="entry name" value="LRR_dom_sf"/>
</dbReference>
<evidence type="ECO:0000256" key="4">
    <source>
        <dbReference type="ARBA" id="ARBA00022553"/>
    </source>
</evidence>
<comment type="catalytic activity">
    <reaction evidence="18">
        <text>L-seryl-[protein] + ATP = O-phospho-L-seryl-[protein] + ADP + H(+)</text>
        <dbReference type="Rhea" id="RHEA:17989"/>
        <dbReference type="Rhea" id="RHEA-COMP:9863"/>
        <dbReference type="Rhea" id="RHEA-COMP:11604"/>
        <dbReference type="ChEBI" id="CHEBI:15378"/>
        <dbReference type="ChEBI" id="CHEBI:29999"/>
        <dbReference type="ChEBI" id="CHEBI:30616"/>
        <dbReference type="ChEBI" id="CHEBI:83421"/>
        <dbReference type="ChEBI" id="CHEBI:456216"/>
        <dbReference type="EC" id="2.7.11.1"/>
    </reaction>
</comment>
<keyword evidence="4" id="KW-0597">Phosphoprotein</keyword>
<evidence type="ECO:0000256" key="1">
    <source>
        <dbReference type="ARBA" id="ARBA00004479"/>
    </source>
</evidence>
<dbReference type="Pfam" id="PF00560">
    <property type="entry name" value="LRR_1"/>
    <property type="match status" value="4"/>
</dbReference>
<evidence type="ECO:0000256" key="2">
    <source>
        <dbReference type="ARBA" id="ARBA00012513"/>
    </source>
</evidence>
<feature type="transmembrane region" description="Helical" evidence="20">
    <location>
        <begin position="326"/>
        <end position="350"/>
    </location>
</feature>
<evidence type="ECO:0000256" key="7">
    <source>
        <dbReference type="ARBA" id="ARBA00022692"/>
    </source>
</evidence>
<keyword evidence="9" id="KW-0677">Repeat</keyword>
<dbReference type="InterPro" id="IPR017441">
    <property type="entry name" value="Protein_kinase_ATP_BS"/>
</dbReference>
<evidence type="ECO:0000256" key="18">
    <source>
        <dbReference type="ARBA" id="ARBA00048679"/>
    </source>
</evidence>
<feature type="binding site" evidence="19">
    <location>
        <position position="421"/>
    </location>
    <ligand>
        <name>ATP</name>
        <dbReference type="ChEBI" id="CHEBI:30616"/>
    </ligand>
</feature>
<dbReference type="Gene3D" id="3.80.10.10">
    <property type="entry name" value="Ribonuclease Inhibitor"/>
    <property type="match status" value="1"/>
</dbReference>
<evidence type="ECO:0000256" key="19">
    <source>
        <dbReference type="PROSITE-ProRule" id="PRU10141"/>
    </source>
</evidence>
<accession>A0AAP0R6H7</accession>
<dbReference type="GO" id="GO:0016020">
    <property type="term" value="C:membrane"/>
    <property type="evidence" value="ECO:0007669"/>
    <property type="project" value="UniProtKB-SubCell"/>
</dbReference>
<comment type="catalytic activity">
    <reaction evidence="17">
        <text>L-threonyl-[protein] + ATP = O-phospho-L-threonyl-[protein] + ADP + H(+)</text>
        <dbReference type="Rhea" id="RHEA:46608"/>
        <dbReference type="Rhea" id="RHEA-COMP:11060"/>
        <dbReference type="Rhea" id="RHEA-COMP:11605"/>
        <dbReference type="ChEBI" id="CHEBI:15378"/>
        <dbReference type="ChEBI" id="CHEBI:30013"/>
        <dbReference type="ChEBI" id="CHEBI:30616"/>
        <dbReference type="ChEBI" id="CHEBI:61977"/>
        <dbReference type="ChEBI" id="CHEBI:456216"/>
        <dbReference type="EC" id="2.7.11.1"/>
    </reaction>
</comment>
<evidence type="ECO:0000256" key="17">
    <source>
        <dbReference type="ARBA" id="ARBA00047899"/>
    </source>
</evidence>
<evidence type="ECO:0000256" key="13">
    <source>
        <dbReference type="ARBA" id="ARBA00022989"/>
    </source>
</evidence>
<organism evidence="22 23">
    <name type="scientific">Liquidambar formosana</name>
    <name type="common">Formosan gum</name>
    <dbReference type="NCBI Taxonomy" id="63359"/>
    <lineage>
        <taxon>Eukaryota</taxon>
        <taxon>Viridiplantae</taxon>
        <taxon>Streptophyta</taxon>
        <taxon>Embryophyta</taxon>
        <taxon>Tracheophyta</taxon>
        <taxon>Spermatophyta</taxon>
        <taxon>Magnoliopsida</taxon>
        <taxon>eudicotyledons</taxon>
        <taxon>Gunneridae</taxon>
        <taxon>Pentapetalae</taxon>
        <taxon>Saxifragales</taxon>
        <taxon>Altingiaceae</taxon>
        <taxon>Liquidambar</taxon>
    </lineage>
</organism>
<dbReference type="SUPFAM" id="SSF56112">
    <property type="entry name" value="Protein kinase-like (PK-like)"/>
    <property type="match status" value="1"/>
</dbReference>
<keyword evidence="10 19" id="KW-0547">Nucleotide-binding</keyword>
<evidence type="ECO:0000259" key="21">
    <source>
        <dbReference type="PROSITE" id="PS50011"/>
    </source>
</evidence>
<keyword evidence="5" id="KW-0433">Leucine-rich repeat</keyword>
<feature type="domain" description="Protein kinase" evidence="21">
    <location>
        <begin position="392"/>
        <end position="661"/>
    </location>
</feature>
<reference evidence="22 23" key="1">
    <citation type="journal article" date="2024" name="Plant J.">
        <title>Genome sequences and population genomics reveal climatic adaptation and genomic divergence between two closely related sweetgum species.</title>
        <authorList>
            <person name="Xu W.Q."/>
            <person name="Ren C.Q."/>
            <person name="Zhang X.Y."/>
            <person name="Comes H.P."/>
            <person name="Liu X.H."/>
            <person name="Li Y.G."/>
            <person name="Kettle C.J."/>
            <person name="Jalonen R."/>
            <person name="Gaisberger H."/>
            <person name="Ma Y.Z."/>
            <person name="Qiu Y.X."/>
        </authorList>
    </citation>
    <scope>NUCLEOTIDE SEQUENCE [LARGE SCALE GENOMIC DNA]</scope>
    <source>
        <strain evidence="22">Hangzhou</strain>
    </source>
</reference>
<dbReference type="PANTHER" id="PTHR48005:SF95">
    <property type="entry name" value="PROTEIN KINASE DOMAIN-CONTAINING PROTEIN"/>
    <property type="match status" value="1"/>
</dbReference>
<dbReference type="Pfam" id="PF00069">
    <property type="entry name" value="Pkinase"/>
    <property type="match status" value="1"/>
</dbReference>
<evidence type="ECO:0000256" key="12">
    <source>
        <dbReference type="ARBA" id="ARBA00022840"/>
    </source>
</evidence>
<protein>
    <recommendedName>
        <fullName evidence="2">non-specific serine/threonine protein kinase</fullName>
        <ecNumber evidence="2">2.7.11.1</ecNumber>
    </recommendedName>
</protein>
<keyword evidence="11" id="KW-0418">Kinase</keyword>
<evidence type="ECO:0000256" key="9">
    <source>
        <dbReference type="ARBA" id="ARBA00022737"/>
    </source>
</evidence>
<evidence type="ECO:0000313" key="23">
    <source>
        <dbReference type="Proteomes" id="UP001415857"/>
    </source>
</evidence>
<sequence length="710" mass="79488">MKLANLQLSNNQFIGNLPENICQGGLLQNFTAKDNHLTGPIPKSLKNCTSLFRVRLERNQLTANLSEAFGVYPNLDYMGLSDNNFNGEISRNWGRCSRLTTLQIGGNNITGSIPPEIGNSTQLHVLNVSSNHLVGEIPKEFKTLKFLLKLISNDNKLSGEIPVELGSLADLVHIDLSTNRLSGSIPGNIGDCSELIYLNLSNNEFSEEIPIQIGELFHLSQLNLSHNSLTGMIPSQVGNLEILESLILSHNNLSGPIPTTFDSMSGLSYVDISFNDLQGPIPNSKAFREAKIEALQGNNGLCGNVTGLQPCNPKEDKHIPKKGLKVMFLMMFSLLGAILLLFVFIGISFVSRRRKRYSQTEQGEVQNEDLFSISTFDGRVVHDEIIKATNDFDIIYCIGMGRHGSVYRAKLPSAGVVAVKKLHPLTDHEMVDQKGFINEVRALTEIRHRNIVKLYGFCSHARHSFLVYEYHDRGSLSSILSTEGAKELDWTKRVNIIKGVAHALSYMHHDCSPPIVHRDILSKNILLDSEYEAHVSDFGTAKLLKVDSSNWSTLARTYGYIAPELAYTMKITEKCDVHSFGVLVLEVIKGKHPSDLISSLSSTSNIEHMQLKDVFDQRLSPPELQVEDELISIIKLAIECLHVNPQSRPTMHIVSQIYMYFDINGIEIVHCYLKHLLRAVMFIYHMLVLKFLLISKNNVYERNPVMLKTK</sequence>
<evidence type="ECO:0000313" key="22">
    <source>
        <dbReference type="EMBL" id="KAK9270930.1"/>
    </source>
</evidence>
<dbReference type="FunFam" id="1.10.510.10:FF:000445">
    <property type="entry name" value="MDIS1-interacting receptor like kinase 2"/>
    <property type="match status" value="1"/>
</dbReference>
<evidence type="ECO:0000256" key="6">
    <source>
        <dbReference type="ARBA" id="ARBA00022679"/>
    </source>
</evidence>
<comment type="caution">
    <text evidence="22">The sequence shown here is derived from an EMBL/GenBank/DDBJ whole genome shotgun (WGS) entry which is preliminary data.</text>
</comment>
<dbReference type="FunFam" id="3.30.200.20:FF:000309">
    <property type="entry name" value="Leucine-rich repeat receptor protein kinase MSP1"/>
    <property type="match status" value="1"/>
</dbReference>
<evidence type="ECO:0000256" key="16">
    <source>
        <dbReference type="ARBA" id="ARBA00023180"/>
    </source>
</evidence>
<evidence type="ECO:0000256" key="8">
    <source>
        <dbReference type="ARBA" id="ARBA00022729"/>
    </source>
</evidence>
<keyword evidence="3" id="KW-0723">Serine/threonine-protein kinase</keyword>